<comment type="caution">
    <text evidence="2">The sequence shown here is derived from an EMBL/GenBank/DDBJ whole genome shotgun (WGS) entry which is preliminary data.</text>
</comment>
<dbReference type="EMBL" id="BAAAZR010000011">
    <property type="protein sequence ID" value="GAA3819672.1"/>
    <property type="molecule type" value="Genomic_DNA"/>
</dbReference>
<keyword evidence="1" id="KW-0812">Transmembrane</keyword>
<protein>
    <recommendedName>
        <fullName evidence="4">DUF3592 domain-containing protein</fullName>
    </recommendedName>
</protein>
<keyword evidence="1" id="KW-0472">Membrane</keyword>
<name>A0ABP7IIW6_9ACTN</name>
<proteinExistence type="predicted"/>
<sequence>MDMYQERLVLREPYRLVRLWGRVALLAVLLWGGLITALSMNPQARPIEDFRASLRGGEVAYVLHSEGRALSDLRWSTAPLFWYRLETYQYDAGGAEGAYDRDDLAADLGAVKARPIVAEISSGSKGGQPIPYWPFHVPVFPGGWLVGAAWVITLLIMLSTARPRLGNRWAWFWLFTYGQAGAVLFLMSEPRPLWRGLDPEVPVVSRMGGRQGCLVSIGLGLVSILAVLAVSLLAHALITVATGG</sequence>
<dbReference type="Proteomes" id="UP001500888">
    <property type="component" value="Unassembled WGS sequence"/>
</dbReference>
<keyword evidence="1" id="KW-1133">Transmembrane helix</keyword>
<evidence type="ECO:0000256" key="1">
    <source>
        <dbReference type="SAM" id="Phobius"/>
    </source>
</evidence>
<feature type="transmembrane region" description="Helical" evidence="1">
    <location>
        <begin position="214"/>
        <end position="238"/>
    </location>
</feature>
<evidence type="ECO:0000313" key="2">
    <source>
        <dbReference type="EMBL" id="GAA3819672.1"/>
    </source>
</evidence>
<keyword evidence="3" id="KW-1185">Reference proteome</keyword>
<evidence type="ECO:0008006" key="4">
    <source>
        <dbReference type="Google" id="ProtNLM"/>
    </source>
</evidence>
<feature type="transmembrane region" description="Helical" evidence="1">
    <location>
        <begin position="170"/>
        <end position="188"/>
    </location>
</feature>
<feature type="transmembrane region" description="Helical" evidence="1">
    <location>
        <begin position="139"/>
        <end position="158"/>
    </location>
</feature>
<organism evidence="2 3">
    <name type="scientific">Sphaerisporangium flaviroseum</name>
    <dbReference type="NCBI Taxonomy" id="509199"/>
    <lineage>
        <taxon>Bacteria</taxon>
        <taxon>Bacillati</taxon>
        <taxon>Actinomycetota</taxon>
        <taxon>Actinomycetes</taxon>
        <taxon>Streptosporangiales</taxon>
        <taxon>Streptosporangiaceae</taxon>
        <taxon>Sphaerisporangium</taxon>
    </lineage>
</organism>
<accession>A0ABP7IIW6</accession>
<dbReference type="RefSeq" id="WP_344943488.1">
    <property type="nucleotide sequence ID" value="NZ_BAAAZR010000011.1"/>
</dbReference>
<gene>
    <name evidence="2" type="ORF">GCM10022226_45120</name>
</gene>
<reference evidence="3" key="1">
    <citation type="journal article" date="2019" name="Int. J. Syst. Evol. Microbiol.">
        <title>The Global Catalogue of Microorganisms (GCM) 10K type strain sequencing project: providing services to taxonomists for standard genome sequencing and annotation.</title>
        <authorList>
            <consortium name="The Broad Institute Genomics Platform"/>
            <consortium name="The Broad Institute Genome Sequencing Center for Infectious Disease"/>
            <person name="Wu L."/>
            <person name="Ma J."/>
        </authorList>
    </citation>
    <scope>NUCLEOTIDE SEQUENCE [LARGE SCALE GENOMIC DNA]</scope>
    <source>
        <strain evidence="3">JCM 16908</strain>
    </source>
</reference>
<evidence type="ECO:0000313" key="3">
    <source>
        <dbReference type="Proteomes" id="UP001500888"/>
    </source>
</evidence>
<feature type="transmembrane region" description="Helical" evidence="1">
    <location>
        <begin position="20"/>
        <end position="40"/>
    </location>
</feature>